<keyword evidence="3" id="KW-1185">Reference proteome</keyword>
<dbReference type="PANTHER" id="PTHR43415:SF3">
    <property type="entry name" value="GNAT-FAMILY ACETYLTRANSFERASE"/>
    <property type="match status" value="1"/>
</dbReference>
<accession>A0A0C3CFA0</accession>
<reference evidence="2 3" key="1">
    <citation type="submission" date="2014-04" db="EMBL/GenBank/DDBJ databases">
        <authorList>
            <consortium name="DOE Joint Genome Institute"/>
            <person name="Kuo A."/>
            <person name="Gay G."/>
            <person name="Dore J."/>
            <person name="Kohler A."/>
            <person name="Nagy L.G."/>
            <person name="Floudas D."/>
            <person name="Copeland A."/>
            <person name="Barry K.W."/>
            <person name="Cichocki N."/>
            <person name="Veneault-Fourrey C."/>
            <person name="LaButti K."/>
            <person name="Lindquist E.A."/>
            <person name="Lipzen A."/>
            <person name="Lundell T."/>
            <person name="Morin E."/>
            <person name="Murat C."/>
            <person name="Sun H."/>
            <person name="Tunlid A."/>
            <person name="Henrissat B."/>
            <person name="Grigoriev I.V."/>
            <person name="Hibbett D.S."/>
            <person name="Martin F."/>
            <person name="Nordberg H.P."/>
            <person name="Cantor M.N."/>
            <person name="Hua S.X."/>
        </authorList>
    </citation>
    <scope>NUCLEOTIDE SEQUENCE [LARGE SCALE GENOMIC DNA]</scope>
    <source>
        <strain evidence="3">h7</strain>
    </source>
</reference>
<dbReference type="PROSITE" id="PS51186">
    <property type="entry name" value="GNAT"/>
    <property type="match status" value="1"/>
</dbReference>
<dbReference type="PANTHER" id="PTHR43415">
    <property type="entry name" value="SPERMIDINE N(1)-ACETYLTRANSFERASE"/>
    <property type="match status" value="1"/>
</dbReference>
<proteinExistence type="predicted"/>
<evidence type="ECO:0000259" key="1">
    <source>
        <dbReference type="PROSITE" id="PS51186"/>
    </source>
</evidence>
<dbReference type="AlphaFoldDB" id="A0A0C3CFA0"/>
<feature type="domain" description="N-acetyltransferase" evidence="1">
    <location>
        <begin position="1"/>
        <end position="98"/>
    </location>
</feature>
<dbReference type="HOGENOM" id="CLU_013985_40_3_1"/>
<dbReference type="InterPro" id="IPR016181">
    <property type="entry name" value="Acyl_CoA_acyltransferase"/>
</dbReference>
<feature type="non-terminal residue" evidence="2">
    <location>
        <position position="1"/>
    </location>
</feature>
<dbReference type="SUPFAM" id="SSF55729">
    <property type="entry name" value="Acyl-CoA N-acyltransferases (Nat)"/>
    <property type="match status" value="1"/>
</dbReference>
<dbReference type="InterPro" id="IPR000182">
    <property type="entry name" value="GNAT_dom"/>
</dbReference>
<reference evidence="3" key="2">
    <citation type="submission" date="2015-01" db="EMBL/GenBank/DDBJ databases">
        <title>Evolutionary Origins and Diversification of the Mycorrhizal Mutualists.</title>
        <authorList>
            <consortium name="DOE Joint Genome Institute"/>
            <consortium name="Mycorrhizal Genomics Consortium"/>
            <person name="Kohler A."/>
            <person name="Kuo A."/>
            <person name="Nagy L.G."/>
            <person name="Floudas D."/>
            <person name="Copeland A."/>
            <person name="Barry K.W."/>
            <person name="Cichocki N."/>
            <person name="Veneault-Fourrey C."/>
            <person name="LaButti K."/>
            <person name="Lindquist E.A."/>
            <person name="Lipzen A."/>
            <person name="Lundell T."/>
            <person name="Morin E."/>
            <person name="Murat C."/>
            <person name="Riley R."/>
            <person name="Ohm R."/>
            <person name="Sun H."/>
            <person name="Tunlid A."/>
            <person name="Henrissat B."/>
            <person name="Grigoriev I.V."/>
            <person name="Hibbett D.S."/>
            <person name="Martin F."/>
        </authorList>
    </citation>
    <scope>NUCLEOTIDE SEQUENCE [LARGE SCALE GENOMIC DNA]</scope>
    <source>
        <strain evidence="3">h7</strain>
    </source>
</reference>
<dbReference type="EMBL" id="KN831778">
    <property type="protein sequence ID" value="KIM42296.1"/>
    <property type="molecule type" value="Genomic_DNA"/>
</dbReference>
<dbReference type="GO" id="GO:0016747">
    <property type="term" value="F:acyltransferase activity, transferring groups other than amino-acyl groups"/>
    <property type="evidence" value="ECO:0007669"/>
    <property type="project" value="InterPro"/>
</dbReference>
<protein>
    <recommendedName>
        <fullName evidence="1">N-acetyltransferase domain-containing protein</fullName>
    </recommendedName>
</protein>
<name>A0A0C3CFA0_HEBCY</name>
<feature type="non-terminal residue" evidence="2">
    <location>
        <position position="100"/>
    </location>
</feature>
<sequence length="100" mass="11676">QFVGFTALWGHVERGHRRADYSIVLLPEFWNKGYGKAITQFMIDYAFLHLNMHRVSLEVYEGNKKAVSIYEKSGFIQEGRQRKANWVNGAWKDIIQMGIL</sequence>
<dbReference type="Gene3D" id="3.40.630.30">
    <property type="match status" value="1"/>
</dbReference>
<gene>
    <name evidence="2" type="ORF">M413DRAFT_57698</name>
</gene>
<dbReference type="Pfam" id="PF00583">
    <property type="entry name" value="Acetyltransf_1"/>
    <property type="match status" value="1"/>
</dbReference>
<dbReference type="OrthoDB" id="630895at2759"/>
<evidence type="ECO:0000313" key="3">
    <source>
        <dbReference type="Proteomes" id="UP000053424"/>
    </source>
</evidence>
<evidence type="ECO:0000313" key="2">
    <source>
        <dbReference type="EMBL" id="KIM42296.1"/>
    </source>
</evidence>
<organism evidence="2 3">
    <name type="scientific">Hebeloma cylindrosporum</name>
    <dbReference type="NCBI Taxonomy" id="76867"/>
    <lineage>
        <taxon>Eukaryota</taxon>
        <taxon>Fungi</taxon>
        <taxon>Dikarya</taxon>
        <taxon>Basidiomycota</taxon>
        <taxon>Agaricomycotina</taxon>
        <taxon>Agaricomycetes</taxon>
        <taxon>Agaricomycetidae</taxon>
        <taxon>Agaricales</taxon>
        <taxon>Agaricineae</taxon>
        <taxon>Hymenogastraceae</taxon>
        <taxon>Hebeloma</taxon>
    </lineage>
</organism>
<dbReference type="Proteomes" id="UP000053424">
    <property type="component" value="Unassembled WGS sequence"/>
</dbReference>